<dbReference type="Proteomes" id="UP000314294">
    <property type="component" value="Unassembled WGS sequence"/>
</dbReference>
<gene>
    <name evidence="1" type="ORF">EYF80_023512</name>
</gene>
<evidence type="ECO:0000313" key="2">
    <source>
        <dbReference type="Proteomes" id="UP000314294"/>
    </source>
</evidence>
<evidence type="ECO:0000313" key="1">
    <source>
        <dbReference type="EMBL" id="TNN66278.1"/>
    </source>
</evidence>
<proteinExistence type="predicted"/>
<dbReference type="AlphaFoldDB" id="A0A4Z2HKD7"/>
<accession>A0A4Z2HKD7</accession>
<organism evidence="1 2">
    <name type="scientific">Liparis tanakae</name>
    <name type="common">Tanaka's snailfish</name>
    <dbReference type="NCBI Taxonomy" id="230148"/>
    <lineage>
        <taxon>Eukaryota</taxon>
        <taxon>Metazoa</taxon>
        <taxon>Chordata</taxon>
        <taxon>Craniata</taxon>
        <taxon>Vertebrata</taxon>
        <taxon>Euteleostomi</taxon>
        <taxon>Actinopterygii</taxon>
        <taxon>Neopterygii</taxon>
        <taxon>Teleostei</taxon>
        <taxon>Neoteleostei</taxon>
        <taxon>Acanthomorphata</taxon>
        <taxon>Eupercaria</taxon>
        <taxon>Perciformes</taxon>
        <taxon>Cottioidei</taxon>
        <taxon>Cottales</taxon>
        <taxon>Liparidae</taxon>
        <taxon>Liparis</taxon>
    </lineage>
</organism>
<sequence>MIFCCFEWELKEPVSRAAWATFTPPLPPLPPCSHHVASRDTEICEMNNRLWEDERQRHCVYISRRVEEQNEGPQPGDIRDFKL</sequence>
<reference evidence="1 2" key="1">
    <citation type="submission" date="2019-03" db="EMBL/GenBank/DDBJ databases">
        <title>First draft genome of Liparis tanakae, snailfish: a comprehensive survey of snailfish specific genes.</title>
        <authorList>
            <person name="Kim W."/>
            <person name="Song I."/>
            <person name="Jeong J.-H."/>
            <person name="Kim D."/>
            <person name="Kim S."/>
            <person name="Ryu S."/>
            <person name="Song J.Y."/>
            <person name="Lee S.K."/>
        </authorList>
    </citation>
    <scope>NUCLEOTIDE SEQUENCE [LARGE SCALE GENOMIC DNA]</scope>
    <source>
        <tissue evidence="1">Muscle</tissue>
    </source>
</reference>
<dbReference type="EMBL" id="SRLO01000222">
    <property type="protein sequence ID" value="TNN66278.1"/>
    <property type="molecule type" value="Genomic_DNA"/>
</dbReference>
<keyword evidence="2" id="KW-1185">Reference proteome</keyword>
<protein>
    <submittedName>
        <fullName evidence="1">Uncharacterized protein</fullName>
    </submittedName>
</protein>
<name>A0A4Z2HKD7_9TELE</name>
<comment type="caution">
    <text evidence="1">The sequence shown here is derived from an EMBL/GenBank/DDBJ whole genome shotgun (WGS) entry which is preliminary data.</text>
</comment>